<protein>
    <submittedName>
        <fullName evidence="2">DegV family protein</fullName>
    </submittedName>
</protein>
<name>A0ABT9C7J6_9BACL</name>
<dbReference type="SUPFAM" id="SSF82549">
    <property type="entry name" value="DAK1/DegV-like"/>
    <property type="match status" value="1"/>
</dbReference>
<accession>A0ABT9C7J6</accession>
<dbReference type="Gene3D" id="3.30.1180.10">
    <property type="match status" value="1"/>
</dbReference>
<dbReference type="Gene3D" id="3.40.50.10170">
    <property type="match status" value="1"/>
</dbReference>
<dbReference type="InterPro" id="IPR003797">
    <property type="entry name" value="DegV"/>
</dbReference>
<dbReference type="EMBL" id="JAUQTB010000001">
    <property type="protein sequence ID" value="MDO7905237.1"/>
    <property type="molecule type" value="Genomic_DNA"/>
</dbReference>
<dbReference type="Pfam" id="PF02645">
    <property type="entry name" value="DegV"/>
    <property type="match status" value="1"/>
</dbReference>
<dbReference type="PROSITE" id="PS51482">
    <property type="entry name" value="DEGV"/>
    <property type="match status" value="1"/>
</dbReference>
<evidence type="ECO:0000313" key="2">
    <source>
        <dbReference type="EMBL" id="MDO7905237.1"/>
    </source>
</evidence>
<evidence type="ECO:0000313" key="3">
    <source>
        <dbReference type="Proteomes" id="UP001240171"/>
    </source>
</evidence>
<keyword evidence="3" id="KW-1185">Reference proteome</keyword>
<dbReference type="Proteomes" id="UP001240171">
    <property type="component" value="Unassembled WGS sequence"/>
</dbReference>
<keyword evidence="1" id="KW-0446">Lipid-binding</keyword>
<dbReference type="NCBIfam" id="TIGR00762">
    <property type="entry name" value="DegV"/>
    <property type="match status" value="1"/>
</dbReference>
<sequence length="284" mass="30971">MTKTLIVTDSTSDIPQEVLDQYGIVAVPLQVMFGEETYADGVDITAGQFYEKLVKSKELPTTSQPSPASFMAAYQDLLDRHPDADIVSIHLSSGLSGTYQSALLAQSMLDQPERVTVLDSKSASYGYGLLVVHAAELARQGARADSIARAVEELHQHRKLYFLVDNLEYLQKGGRIGKASAMLGTLLNIKPILSIDEEGIIYAVEKVRGHKKAMARIVEMFEQDFKGRPVHVALGHTADPSSVEPLRELLDQHFDVADVVYTNVGAVIGTHVGPGVIAVFVWPV</sequence>
<dbReference type="PANTHER" id="PTHR33434:SF2">
    <property type="entry name" value="FATTY ACID-BINDING PROTEIN TM_1468"/>
    <property type="match status" value="1"/>
</dbReference>
<proteinExistence type="predicted"/>
<comment type="caution">
    <text evidence="2">The sequence shown here is derived from an EMBL/GenBank/DDBJ whole genome shotgun (WGS) entry which is preliminary data.</text>
</comment>
<dbReference type="InterPro" id="IPR050270">
    <property type="entry name" value="DegV_domain_contain"/>
</dbReference>
<evidence type="ECO:0000256" key="1">
    <source>
        <dbReference type="ARBA" id="ARBA00023121"/>
    </source>
</evidence>
<dbReference type="InterPro" id="IPR043168">
    <property type="entry name" value="DegV_C"/>
</dbReference>
<reference evidence="2 3" key="1">
    <citation type="submission" date="2023-07" db="EMBL/GenBank/DDBJ databases">
        <title>Paenibacillus sp. JX-17 nov. isolated from soil.</title>
        <authorList>
            <person name="Wan Y."/>
            <person name="Liu B."/>
        </authorList>
    </citation>
    <scope>NUCLEOTIDE SEQUENCE [LARGE SCALE GENOMIC DNA]</scope>
    <source>
        <strain evidence="2 3">JX-17</strain>
    </source>
</reference>
<dbReference type="RefSeq" id="WP_305022415.1">
    <property type="nucleotide sequence ID" value="NZ_JAUQTB010000001.1"/>
</dbReference>
<gene>
    <name evidence="2" type="ORF">Q5741_02265</name>
</gene>
<organism evidence="2 3">
    <name type="scientific">Paenibacillus lacisoli</name>
    <dbReference type="NCBI Taxonomy" id="3064525"/>
    <lineage>
        <taxon>Bacteria</taxon>
        <taxon>Bacillati</taxon>
        <taxon>Bacillota</taxon>
        <taxon>Bacilli</taxon>
        <taxon>Bacillales</taxon>
        <taxon>Paenibacillaceae</taxon>
        <taxon>Paenibacillus</taxon>
    </lineage>
</organism>
<dbReference type="PANTHER" id="PTHR33434">
    <property type="entry name" value="DEGV DOMAIN-CONTAINING PROTEIN DR_1986-RELATED"/>
    <property type="match status" value="1"/>
</dbReference>